<dbReference type="GO" id="GO:0004519">
    <property type="term" value="F:endonuclease activity"/>
    <property type="evidence" value="ECO:0007669"/>
    <property type="project" value="UniProtKB-KW"/>
</dbReference>
<keyword evidence="6" id="KW-0540">Nuclease</keyword>
<evidence type="ECO:0000256" key="1">
    <source>
        <dbReference type="ARBA" id="ARBA00010923"/>
    </source>
</evidence>
<dbReference type="EMBL" id="JAJDKQ010000021">
    <property type="protein sequence ID" value="MCB8562352.1"/>
    <property type="molecule type" value="Genomic_DNA"/>
</dbReference>
<keyword evidence="3" id="KW-0238">DNA-binding</keyword>
<organism evidence="6 7">
    <name type="scientific">Faecalibacillus intestinalis</name>
    <dbReference type="NCBI Taxonomy" id="1982626"/>
    <lineage>
        <taxon>Bacteria</taxon>
        <taxon>Bacillati</taxon>
        <taxon>Bacillota</taxon>
        <taxon>Erysipelotrichia</taxon>
        <taxon>Erysipelotrichales</taxon>
        <taxon>Coprobacillaceae</taxon>
        <taxon>Faecalibacillus</taxon>
    </lineage>
</organism>
<comment type="subunit">
    <text evidence="4">The methyltransferase is composed of M and S polypeptides.</text>
</comment>
<feature type="domain" description="Type I restriction modification DNA specificity" evidence="5">
    <location>
        <begin position="257"/>
        <end position="375"/>
    </location>
</feature>
<dbReference type="Gene3D" id="3.90.220.20">
    <property type="entry name" value="DNA methylase specificity domains"/>
    <property type="match status" value="2"/>
</dbReference>
<dbReference type="Pfam" id="PF01420">
    <property type="entry name" value="Methylase_S"/>
    <property type="match status" value="2"/>
</dbReference>
<dbReference type="Proteomes" id="UP001197827">
    <property type="component" value="Unassembled WGS sequence"/>
</dbReference>
<dbReference type="RefSeq" id="WP_118306290.1">
    <property type="nucleotide sequence ID" value="NZ_JAJDKQ010000021.1"/>
</dbReference>
<accession>A0AAW4VN86</accession>
<evidence type="ECO:0000313" key="7">
    <source>
        <dbReference type="Proteomes" id="UP001197827"/>
    </source>
</evidence>
<dbReference type="AlphaFoldDB" id="A0AAW4VN86"/>
<keyword evidence="2" id="KW-0680">Restriction system</keyword>
<evidence type="ECO:0000256" key="2">
    <source>
        <dbReference type="ARBA" id="ARBA00022747"/>
    </source>
</evidence>
<dbReference type="PANTHER" id="PTHR43140:SF1">
    <property type="entry name" value="TYPE I RESTRICTION ENZYME ECOKI SPECIFICITY SUBUNIT"/>
    <property type="match status" value="1"/>
</dbReference>
<comment type="caution">
    <text evidence="6">The sequence shown here is derived from an EMBL/GenBank/DDBJ whole genome shotgun (WGS) entry which is preliminary data.</text>
</comment>
<dbReference type="InterPro" id="IPR000055">
    <property type="entry name" value="Restrct_endonuc_typeI_TRD"/>
</dbReference>
<dbReference type="InterPro" id="IPR051212">
    <property type="entry name" value="Type-I_RE_S_subunit"/>
</dbReference>
<dbReference type="Gene3D" id="1.10.287.1120">
    <property type="entry name" value="Bipartite methylase S protein"/>
    <property type="match status" value="1"/>
</dbReference>
<protein>
    <submittedName>
        <fullName evidence="6">Restriction endonuclease subunit S</fullName>
    </submittedName>
</protein>
<proteinExistence type="inferred from homology"/>
<keyword evidence="6" id="KW-0255">Endonuclease</keyword>
<feature type="domain" description="Type I restriction modification DNA specificity" evidence="5">
    <location>
        <begin position="12"/>
        <end position="166"/>
    </location>
</feature>
<dbReference type="PANTHER" id="PTHR43140">
    <property type="entry name" value="TYPE-1 RESTRICTION ENZYME ECOKI SPECIFICITY PROTEIN"/>
    <property type="match status" value="1"/>
</dbReference>
<evidence type="ECO:0000256" key="4">
    <source>
        <dbReference type="ARBA" id="ARBA00038652"/>
    </source>
</evidence>
<evidence type="ECO:0000313" key="6">
    <source>
        <dbReference type="EMBL" id="MCB8562352.1"/>
    </source>
</evidence>
<name>A0AAW4VN86_9FIRM</name>
<dbReference type="GO" id="GO:0009307">
    <property type="term" value="P:DNA restriction-modification system"/>
    <property type="evidence" value="ECO:0007669"/>
    <property type="project" value="UniProtKB-KW"/>
</dbReference>
<evidence type="ECO:0000259" key="5">
    <source>
        <dbReference type="Pfam" id="PF01420"/>
    </source>
</evidence>
<reference evidence="6" key="1">
    <citation type="submission" date="2021-10" db="EMBL/GenBank/DDBJ databases">
        <title>Collection of gut derived symbiotic bacterial strains cultured from healthy donors.</title>
        <authorList>
            <person name="Lin H."/>
            <person name="Littmann E."/>
            <person name="Kohout C."/>
            <person name="Pamer E.G."/>
        </authorList>
    </citation>
    <scope>NUCLEOTIDE SEQUENCE</scope>
    <source>
        <strain evidence="6">DFI.5.2</strain>
    </source>
</reference>
<gene>
    <name evidence="6" type="ORF">LJD74_10120</name>
</gene>
<evidence type="ECO:0000256" key="3">
    <source>
        <dbReference type="ARBA" id="ARBA00023125"/>
    </source>
</evidence>
<sequence length="396" mass="46145">MYDKTKVKAFSSIRLKYLCDITTGNKDTKNATFNGIYPFYVRSPIIEKCDTYSFDGEGILVAGDGAGAGRIFHYANGKYAVHQRVYRLYNFKCEPRFLVYYLSSIFPKEMDKGSNQTTVPSMRLPMLSNFAVNIPSKKYQKNIVFFLDKKCAEIDILHTNIESQIKILEEYKKSIITEAVKKGLDSNVEMKDSGSVYWKYIPANWGLSDIKYLFEIVKRIAGKEGYDILSVTQKGLKIKDMSKNTGQIAESYANYQFVYPTDFVMNHMDLLTGWVDCSKYFGVTSPDYRVFRLKDNRNNLNYFKYVMQCCYMNKIFYSLGRGVSNLGRWRLQTESFNNFKIPVPPYEEQQKISKYLDEKLLEINNIMNQKKNQLETLNQYKKSLIYEYVTGKKEVE</sequence>
<dbReference type="InterPro" id="IPR044946">
    <property type="entry name" value="Restrct_endonuc_typeI_TRD_sf"/>
</dbReference>
<comment type="similarity">
    <text evidence="1">Belongs to the type-I restriction system S methylase family.</text>
</comment>
<keyword evidence="6" id="KW-0378">Hydrolase</keyword>
<dbReference type="GO" id="GO:0003677">
    <property type="term" value="F:DNA binding"/>
    <property type="evidence" value="ECO:0007669"/>
    <property type="project" value="UniProtKB-KW"/>
</dbReference>
<dbReference type="SUPFAM" id="SSF116734">
    <property type="entry name" value="DNA methylase specificity domain"/>
    <property type="match status" value="2"/>
</dbReference>